<dbReference type="STRING" id="1344416.A0A138ZZN2"/>
<dbReference type="OrthoDB" id="430354at2759"/>
<dbReference type="AlphaFoldDB" id="A0A138ZZN2"/>
<dbReference type="Pfam" id="PF11051">
    <property type="entry name" value="Mannosyl_trans3"/>
    <property type="match status" value="1"/>
</dbReference>
<dbReference type="Proteomes" id="UP000070544">
    <property type="component" value="Unassembled WGS sequence"/>
</dbReference>
<keyword evidence="3" id="KW-0328">Glycosyltransferase</keyword>
<keyword evidence="6" id="KW-0735">Signal-anchor</keyword>
<evidence type="ECO:0000256" key="10">
    <source>
        <dbReference type="SAM" id="Phobius"/>
    </source>
</evidence>
<feature type="transmembrane region" description="Helical" evidence="10">
    <location>
        <begin position="12"/>
        <end position="30"/>
    </location>
</feature>
<dbReference type="GO" id="GO:0016020">
    <property type="term" value="C:membrane"/>
    <property type="evidence" value="ECO:0007669"/>
    <property type="project" value="UniProtKB-SubCell"/>
</dbReference>
<comment type="similarity">
    <text evidence="2">Belongs to the MNN1/MNT family.</text>
</comment>
<gene>
    <name evidence="11" type="ORF">M427DRAFT_74924</name>
</gene>
<accession>A0A138ZZN2</accession>
<protein>
    <submittedName>
        <fullName evidence="11">Glycosyltransferase family 71 protein</fullName>
    </submittedName>
</protein>
<keyword evidence="12" id="KW-1185">Reference proteome</keyword>
<evidence type="ECO:0000256" key="6">
    <source>
        <dbReference type="ARBA" id="ARBA00022968"/>
    </source>
</evidence>
<organism evidence="11 12">
    <name type="scientific">Gonapodya prolifera (strain JEL478)</name>
    <name type="common">Monoblepharis prolifera</name>
    <dbReference type="NCBI Taxonomy" id="1344416"/>
    <lineage>
        <taxon>Eukaryota</taxon>
        <taxon>Fungi</taxon>
        <taxon>Fungi incertae sedis</taxon>
        <taxon>Chytridiomycota</taxon>
        <taxon>Chytridiomycota incertae sedis</taxon>
        <taxon>Monoblepharidomycetes</taxon>
        <taxon>Monoblepharidales</taxon>
        <taxon>Gonapodyaceae</taxon>
        <taxon>Gonapodya</taxon>
    </lineage>
</organism>
<dbReference type="GO" id="GO:0006493">
    <property type="term" value="P:protein O-linked glycosylation"/>
    <property type="evidence" value="ECO:0007669"/>
    <property type="project" value="TreeGrafter"/>
</dbReference>
<evidence type="ECO:0000256" key="9">
    <source>
        <dbReference type="ARBA" id="ARBA00023180"/>
    </source>
</evidence>
<evidence type="ECO:0000313" key="11">
    <source>
        <dbReference type="EMBL" id="KXS09868.1"/>
    </source>
</evidence>
<name>A0A138ZZN2_GONPJ</name>
<dbReference type="InterPro" id="IPR029044">
    <property type="entry name" value="Nucleotide-diphossugar_trans"/>
</dbReference>
<dbReference type="GO" id="GO:0005794">
    <property type="term" value="C:Golgi apparatus"/>
    <property type="evidence" value="ECO:0007669"/>
    <property type="project" value="TreeGrafter"/>
</dbReference>
<reference evidence="11 12" key="1">
    <citation type="journal article" date="2015" name="Genome Biol. Evol.">
        <title>Phylogenomic analyses indicate that early fungi evolved digesting cell walls of algal ancestors of land plants.</title>
        <authorList>
            <person name="Chang Y."/>
            <person name="Wang S."/>
            <person name="Sekimoto S."/>
            <person name="Aerts A.L."/>
            <person name="Choi C."/>
            <person name="Clum A."/>
            <person name="LaButti K.M."/>
            <person name="Lindquist E.A."/>
            <person name="Yee Ngan C."/>
            <person name="Ohm R.A."/>
            <person name="Salamov A.A."/>
            <person name="Grigoriev I.V."/>
            <person name="Spatafora J.W."/>
            <person name="Berbee M.L."/>
        </authorList>
    </citation>
    <scope>NUCLEOTIDE SEQUENCE [LARGE SCALE GENOMIC DNA]</scope>
    <source>
        <strain evidence="11 12">JEL478</strain>
    </source>
</reference>
<dbReference type="EMBL" id="KQ965847">
    <property type="protein sequence ID" value="KXS09868.1"/>
    <property type="molecule type" value="Genomic_DNA"/>
</dbReference>
<dbReference type="GO" id="GO:0000033">
    <property type="term" value="F:alpha-1,3-mannosyltransferase activity"/>
    <property type="evidence" value="ECO:0007669"/>
    <property type="project" value="TreeGrafter"/>
</dbReference>
<evidence type="ECO:0000256" key="4">
    <source>
        <dbReference type="ARBA" id="ARBA00022679"/>
    </source>
</evidence>
<evidence type="ECO:0000313" key="12">
    <source>
        <dbReference type="Proteomes" id="UP000070544"/>
    </source>
</evidence>
<keyword evidence="5 10" id="KW-0812">Transmembrane</keyword>
<evidence type="ECO:0000256" key="8">
    <source>
        <dbReference type="ARBA" id="ARBA00023136"/>
    </source>
</evidence>
<keyword evidence="4 11" id="KW-0808">Transferase</keyword>
<dbReference type="PANTHER" id="PTHR31392">
    <property type="entry name" value="ALPHA-1,3-MANNOSYLTRANSFERASE MNN1-RELATED"/>
    <property type="match status" value="1"/>
</dbReference>
<evidence type="ECO:0000256" key="5">
    <source>
        <dbReference type="ARBA" id="ARBA00022692"/>
    </source>
</evidence>
<evidence type="ECO:0000256" key="3">
    <source>
        <dbReference type="ARBA" id="ARBA00022676"/>
    </source>
</evidence>
<sequence>MGLARTQTVHKTLVLAVALLAIVAWLRLHYARLTPQHSALHVHPDDATGVQYFDVTEIRANFTLDDLESALARKRELLAQYPADDFSTFGRRVRAYVKMHSMLLALDDPAFLRRITSCSSPLAGCLYTNTDTDNSDTSPYARLLIDEFRTFLTTYEHSLFPFLSRSGGDFPSAAHLYRTFTHSPRTRGIAIAVGNAQVRMAMVAIRSVRASGCTLPIEIMYGGDDDLSPDNRDKLLSFASGSEGGGDGYDVVTRDVLSLMDNSRVGAWGWALKPFAVLFASFSEVLFMDSDVLWFANPDEVFADAVFVETGTLFFTDRRTLFGISDASYTFATSLLSSSLRPVPASLRSNNAILARTSTHQQESGVLAVDKTRLTSLYGLLAACKLNSFPERDEVYKLVFGDKETFWLGWEAAGASYANRAYGWSPWSAAQVGYAVRGDQDPEAVVIHNNWTAIAPPAKFWGVDLKQVQVQKQARRLCSAQMAHLDASGTRLLWLNGGPLRDKFLGRPDNYSSPVVSPTHWAVEHHSRWEMFSHSIACLYLKPGSGPDVLDGGTFVDGTGTYAEDVRSEHGDGHSKGAKAIQYVGNEDGGVGGAIAHRLSVEEVKLFKELEGWWAETEKAR</sequence>
<dbReference type="InterPro" id="IPR022751">
    <property type="entry name" value="Alpha_mannosyltransferase"/>
</dbReference>
<comment type="subcellular location">
    <subcellularLocation>
        <location evidence="1">Membrane</location>
        <topology evidence="1">Single-pass type II membrane protein</topology>
    </subcellularLocation>
</comment>
<dbReference type="PANTHER" id="PTHR31392:SF1">
    <property type="entry name" value="ALPHA-1,3-MANNOSYLTRANSFERASE MNN1-RELATED"/>
    <property type="match status" value="1"/>
</dbReference>
<evidence type="ECO:0000256" key="7">
    <source>
        <dbReference type="ARBA" id="ARBA00022989"/>
    </source>
</evidence>
<evidence type="ECO:0000256" key="2">
    <source>
        <dbReference type="ARBA" id="ARBA00009105"/>
    </source>
</evidence>
<keyword evidence="8 10" id="KW-0472">Membrane</keyword>
<keyword evidence="7 10" id="KW-1133">Transmembrane helix</keyword>
<dbReference type="SUPFAM" id="SSF53448">
    <property type="entry name" value="Nucleotide-diphospho-sugar transferases"/>
    <property type="match status" value="1"/>
</dbReference>
<proteinExistence type="inferred from homology"/>
<keyword evidence="9" id="KW-0325">Glycoprotein</keyword>
<evidence type="ECO:0000256" key="1">
    <source>
        <dbReference type="ARBA" id="ARBA00004606"/>
    </source>
</evidence>
<dbReference type="Gene3D" id="3.90.550.10">
    <property type="entry name" value="Spore Coat Polysaccharide Biosynthesis Protein SpsA, Chain A"/>
    <property type="match status" value="1"/>
</dbReference>